<name>A0A3S9APP4_ACIJO</name>
<dbReference type="GO" id="GO:0032259">
    <property type="term" value="P:methylation"/>
    <property type="evidence" value="ECO:0007669"/>
    <property type="project" value="UniProtKB-KW"/>
</dbReference>
<dbReference type="Pfam" id="PF00145">
    <property type="entry name" value="DNA_methylase"/>
    <property type="match status" value="1"/>
</dbReference>
<dbReference type="EC" id="2.1.1.37" evidence="8"/>
<dbReference type="PROSITE" id="PS51679">
    <property type="entry name" value="SAM_MT_C5"/>
    <property type="match status" value="1"/>
</dbReference>
<keyword evidence="2 6" id="KW-0808">Transferase</keyword>
<dbReference type="AlphaFoldDB" id="A0A3S9APP4"/>
<dbReference type="GO" id="GO:0009307">
    <property type="term" value="P:DNA restriction-modification system"/>
    <property type="evidence" value="ECO:0007669"/>
    <property type="project" value="UniProtKB-KW"/>
</dbReference>
<sequence>MQSELFKIPAFPEQANATFKFIDLFAGVGGFRMALQNLQGNCVFSSEWNKSAQETYEKNYGEKPAGDITLEETKAQIPQYFDILCGGFPCQAFSIAGYQKGFQETRGTLFFDIAEIAKKHQPRAIFLENVKNLLTHDKGNTFQVIKNTLRELGYEVYFQVLNSMTHANVPQNRERIFIIAFHEQQVPNHSEFKFPDEIPLTKTIHDFLEKEKVDQKYYYKEDHMYYPTLAESMTSRDTLYQWRRVYVRENKSNVCPTLTANMGAGGHNVPLLIDDFGIRKLTPKECFAFQGYPVDKMVFPEKMANSALYMQAGNSVTMPLIQRIGEQILKVIK</sequence>
<keyword evidence="4" id="KW-0680">Restriction system</keyword>
<dbReference type="GO" id="GO:0003886">
    <property type="term" value="F:DNA (cytosine-5-)-methyltransferase activity"/>
    <property type="evidence" value="ECO:0007669"/>
    <property type="project" value="UniProtKB-EC"/>
</dbReference>
<dbReference type="PRINTS" id="PR00105">
    <property type="entry name" value="C5METTRFRASE"/>
</dbReference>
<evidence type="ECO:0000256" key="4">
    <source>
        <dbReference type="ARBA" id="ARBA00022747"/>
    </source>
</evidence>
<evidence type="ECO:0000256" key="6">
    <source>
        <dbReference type="PROSITE-ProRule" id="PRU01016"/>
    </source>
</evidence>
<dbReference type="Gene3D" id="3.40.50.150">
    <property type="entry name" value="Vaccinia Virus protein VP39"/>
    <property type="match status" value="1"/>
</dbReference>
<keyword evidence="1 6" id="KW-0489">Methyltransferase</keyword>
<dbReference type="PANTHER" id="PTHR46098:SF1">
    <property type="entry name" value="TRNA (CYTOSINE(38)-C(5))-METHYLTRANSFERASE"/>
    <property type="match status" value="1"/>
</dbReference>
<dbReference type="REBASE" id="284616">
    <property type="entry name" value="M.AjoIC1ORF16755P"/>
</dbReference>
<reference evidence="9 10" key="1">
    <citation type="submission" date="2017-06" db="EMBL/GenBank/DDBJ databases">
        <title>Complete Genome Sequence of the Carbazole-Degrading Bacterium Acinetobacter johnsonii IC001.</title>
        <authorList>
            <person name="Vejarano F."/>
            <person name="Suzuki-Minakuchi C."/>
            <person name="Ohtsubo Y."/>
            <person name="Tsuda M."/>
            <person name="Okada K."/>
            <person name="Nojiri H."/>
        </authorList>
    </citation>
    <scope>NUCLEOTIDE SEQUENCE [LARGE SCALE GENOMIC DNA]</scope>
    <source>
        <strain evidence="9 10">IC001</strain>
    </source>
</reference>
<evidence type="ECO:0000256" key="3">
    <source>
        <dbReference type="ARBA" id="ARBA00022691"/>
    </source>
</evidence>
<dbReference type="SUPFAM" id="SSF53335">
    <property type="entry name" value="S-adenosyl-L-methionine-dependent methyltransferases"/>
    <property type="match status" value="1"/>
</dbReference>
<evidence type="ECO:0000313" key="10">
    <source>
        <dbReference type="Proteomes" id="UP000276980"/>
    </source>
</evidence>
<evidence type="ECO:0000256" key="7">
    <source>
        <dbReference type="RuleBase" id="RU000416"/>
    </source>
</evidence>
<dbReference type="CDD" id="cd00315">
    <property type="entry name" value="Cyt_C5_DNA_methylase"/>
    <property type="match status" value="1"/>
</dbReference>
<proteinExistence type="inferred from homology"/>
<dbReference type="PROSITE" id="PS00094">
    <property type="entry name" value="C5_MTASE_1"/>
    <property type="match status" value="1"/>
</dbReference>
<dbReference type="InterPro" id="IPR001525">
    <property type="entry name" value="C5_MeTfrase"/>
</dbReference>
<comment type="catalytic activity">
    <reaction evidence="5 8">
        <text>a 2'-deoxycytidine in DNA + S-adenosyl-L-methionine = a 5-methyl-2'-deoxycytidine in DNA + S-adenosyl-L-homocysteine + H(+)</text>
        <dbReference type="Rhea" id="RHEA:13681"/>
        <dbReference type="Rhea" id="RHEA-COMP:11369"/>
        <dbReference type="Rhea" id="RHEA-COMP:11370"/>
        <dbReference type="ChEBI" id="CHEBI:15378"/>
        <dbReference type="ChEBI" id="CHEBI:57856"/>
        <dbReference type="ChEBI" id="CHEBI:59789"/>
        <dbReference type="ChEBI" id="CHEBI:85452"/>
        <dbReference type="ChEBI" id="CHEBI:85454"/>
        <dbReference type="EC" id="2.1.1.37"/>
    </reaction>
</comment>
<gene>
    <name evidence="9" type="ORF">CFH90_16755</name>
</gene>
<keyword evidence="3 6" id="KW-0949">S-adenosyl-L-methionine</keyword>
<dbReference type="PANTHER" id="PTHR46098">
    <property type="entry name" value="TRNA (CYTOSINE(38)-C(5))-METHYLTRANSFERASE"/>
    <property type="match status" value="1"/>
</dbReference>
<organism evidence="9 10">
    <name type="scientific">Acinetobacter johnsonii</name>
    <dbReference type="NCBI Taxonomy" id="40214"/>
    <lineage>
        <taxon>Bacteria</taxon>
        <taxon>Pseudomonadati</taxon>
        <taxon>Pseudomonadota</taxon>
        <taxon>Gammaproteobacteria</taxon>
        <taxon>Moraxellales</taxon>
        <taxon>Moraxellaceae</taxon>
        <taxon>Acinetobacter</taxon>
    </lineage>
</organism>
<dbReference type="InterPro" id="IPR050750">
    <property type="entry name" value="C5-MTase"/>
</dbReference>
<dbReference type="NCBIfam" id="TIGR00675">
    <property type="entry name" value="dcm"/>
    <property type="match status" value="1"/>
</dbReference>
<evidence type="ECO:0000313" key="9">
    <source>
        <dbReference type="EMBL" id="AZN65587.1"/>
    </source>
</evidence>
<feature type="active site" evidence="6">
    <location>
        <position position="90"/>
    </location>
</feature>
<dbReference type="Gene3D" id="3.90.120.10">
    <property type="entry name" value="DNA Methylase, subunit A, domain 2"/>
    <property type="match status" value="1"/>
</dbReference>
<dbReference type="InterPro" id="IPR029063">
    <property type="entry name" value="SAM-dependent_MTases_sf"/>
</dbReference>
<evidence type="ECO:0000256" key="8">
    <source>
        <dbReference type="RuleBase" id="RU000417"/>
    </source>
</evidence>
<comment type="similarity">
    <text evidence="6 7">Belongs to the class I-like SAM-binding methyltransferase superfamily. C5-methyltransferase family.</text>
</comment>
<dbReference type="InterPro" id="IPR018117">
    <property type="entry name" value="C5_DNA_meth_AS"/>
</dbReference>
<accession>A0A3S9APP4</accession>
<protein>
    <recommendedName>
        <fullName evidence="8">Cytosine-specific methyltransferase</fullName>
        <ecNumber evidence="8">2.1.1.37</ecNumber>
    </recommendedName>
</protein>
<dbReference type="EMBL" id="CP022298">
    <property type="protein sequence ID" value="AZN65587.1"/>
    <property type="molecule type" value="Genomic_DNA"/>
</dbReference>
<dbReference type="Proteomes" id="UP000276980">
    <property type="component" value="Chromosome"/>
</dbReference>
<evidence type="ECO:0000256" key="2">
    <source>
        <dbReference type="ARBA" id="ARBA00022679"/>
    </source>
</evidence>
<dbReference type="RefSeq" id="WP_126038800.1">
    <property type="nucleotide sequence ID" value="NZ_CP022298.1"/>
</dbReference>
<evidence type="ECO:0000256" key="1">
    <source>
        <dbReference type="ARBA" id="ARBA00022603"/>
    </source>
</evidence>
<evidence type="ECO:0000256" key="5">
    <source>
        <dbReference type="ARBA" id="ARBA00047422"/>
    </source>
</evidence>